<dbReference type="AlphaFoldDB" id="A0A239K044"/>
<evidence type="ECO:0000313" key="2">
    <source>
        <dbReference type="Proteomes" id="UP000198284"/>
    </source>
</evidence>
<name>A0A239K044_9BURK</name>
<reference evidence="1 2" key="1">
    <citation type="submission" date="2017-06" db="EMBL/GenBank/DDBJ databases">
        <authorList>
            <person name="Kim H.J."/>
            <person name="Triplett B.A."/>
        </authorList>
    </citation>
    <scope>NUCLEOTIDE SEQUENCE [LARGE SCALE GENOMIC DNA]</scope>
    <source>
        <strain evidence="1 2">U15</strain>
    </source>
</reference>
<dbReference type="Proteomes" id="UP000198284">
    <property type="component" value="Unassembled WGS sequence"/>
</dbReference>
<proteinExistence type="predicted"/>
<dbReference type="EMBL" id="FZOT01000014">
    <property type="protein sequence ID" value="SNT10404.1"/>
    <property type="molecule type" value="Genomic_DNA"/>
</dbReference>
<accession>A0A239K044</accession>
<gene>
    <name evidence="1" type="ORF">SAMN06265795_11420</name>
</gene>
<dbReference type="RefSeq" id="WP_089400648.1">
    <property type="nucleotide sequence ID" value="NZ_FZOT01000014.1"/>
</dbReference>
<keyword evidence="2" id="KW-1185">Reference proteome</keyword>
<protein>
    <submittedName>
        <fullName evidence="1">Uncharacterized protein</fullName>
    </submittedName>
</protein>
<sequence length="116" mass="12648">MTSAIDAISLLNAPSQADNAYMTQFGHVDLEPLQHVSPVDAGGMQNNHVLAMAQDLLTNGVGTLNLPQGFELSSQMSIVDVAKLQMEVVNFSFKTNTVQSLHTEFKTARDKMINEK</sequence>
<organism evidence="1 2">
    <name type="scientific">Noviherbaspirillum humi</name>
    <dbReference type="NCBI Taxonomy" id="1688639"/>
    <lineage>
        <taxon>Bacteria</taxon>
        <taxon>Pseudomonadati</taxon>
        <taxon>Pseudomonadota</taxon>
        <taxon>Betaproteobacteria</taxon>
        <taxon>Burkholderiales</taxon>
        <taxon>Oxalobacteraceae</taxon>
        <taxon>Noviherbaspirillum</taxon>
    </lineage>
</organism>
<evidence type="ECO:0000313" key="1">
    <source>
        <dbReference type="EMBL" id="SNT10404.1"/>
    </source>
</evidence>